<dbReference type="Pfam" id="PF00892">
    <property type="entry name" value="EamA"/>
    <property type="match status" value="2"/>
</dbReference>
<accession>A0A0S2KKR0</accession>
<evidence type="ECO:0000256" key="5">
    <source>
        <dbReference type="ARBA" id="ARBA00023136"/>
    </source>
</evidence>
<keyword evidence="5 6" id="KW-0472">Membrane</keyword>
<dbReference type="RefSeq" id="WP_025066038.1">
    <property type="nucleotide sequence ID" value="NZ_CP013195.1"/>
</dbReference>
<dbReference type="EMBL" id="CP013195">
    <property type="protein sequence ID" value="ALO48871.1"/>
    <property type="molecule type" value="Genomic_DNA"/>
</dbReference>
<evidence type="ECO:0000259" key="7">
    <source>
        <dbReference type="Pfam" id="PF00892"/>
    </source>
</evidence>
<dbReference type="SUPFAM" id="SSF103481">
    <property type="entry name" value="Multidrug resistance efflux transporter EmrE"/>
    <property type="match status" value="2"/>
</dbReference>
<dbReference type="InterPro" id="IPR037185">
    <property type="entry name" value="EmrE-like"/>
</dbReference>
<evidence type="ECO:0000256" key="4">
    <source>
        <dbReference type="ARBA" id="ARBA00022989"/>
    </source>
</evidence>
<feature type="transmembrane region" description="Helical" evidence="6">
    <location>
        <begin position="123"/>
        <end position="141"/>
    </location>
</feature>
<organism evidence="8 9">
    <name type="scientific">Hoylesella enoeca</name>
    <dbReference type="NCBI Taxonomy" id="76123"/>
    <lineage>
        <taxon>Bacteria</taxon>
        <taxon>Pseudomonadati</taxon>
        <taxon>Bacteroidota</taxon>
        <taxon>Bacteroidia</taxon>
        <taxon>Bacteroidales</taxon>
        <taxon>Prevotellaceae</taxon>
        <taxon>Hoylesella</taxon>
    </lineage>
</organism>
<feature type="transmembrane region" description="Helical" evidence="6">
    <location>
        <begin position="263"/>
        <end position="283"/>
    </location>
</feature>
<evidence type="ECO:0000256" key="2">
    <source>
        <dbReference type="ARBA" id="ARBA00007362"/>
    </source>
</evidence>
<dbReference type="OrthoDB" id="161804at2"/>
<feature type="transmembrane region" description="Helical" evidence="6">
    <location>
        <begin position="197"/>
        <end position="220"/>
    </location>
</feature>
<dbReference type="GO" id="GO:0016020">
    <property type="term" value="C:membrane"/>
    <property type="evidence" value="ECO:0007669"/>
    <property type="project" value="UniProtKB-SubCell"/>
</dbReference>
<evidence type="ECO:0000313" key="9">
    <source>
        <dbReference type="Proteomes" id="UP000056252"/>
    </source>
</evidence>
<dbReference type="STRING" id="76123.AS203_07070"/>
<evidence type="ECO:0000256" key="1">
    <source>
        <dbReference type="ARBA" id="ARBA00004141"/>
    </source>
</evidence>
<dbReference type="eggNOG" id="COG0697">
    <property type="taxonomic scope" value="Bacteria"/>
</dbReference>
<feature type="transmembrane region" description="Helical" evidence="6">
    <location>
        <begin position="99"/>
        <end position="117"/>
    </location>
</feature>
<feature type="transmembrane region" description="Helical" evidence="6">
    <location>
        <begin position="236"/>
        <end position="257"/>
    </location>
</feature>
<gene>
    <name evidence="8" type="ORF">AS203_07070</name>
</gene>
<keyword evidence="9" id="KW-1185">Reference proteome</keyword>
<feature type="domain" description="EamA" evidence="7">
    <location>
        <begin position="4"/>
        <end position="140"/>
    </location>
</feature>
<keyword evidence="3 6" id="KW-0812">Transmembrane</keyword>
<feature type="transmembrane region" description="Helical" evidence="6">
    <location>
        <begin position="290"/>
        <end position="310"/>
    </location>
</feature>
<name>A0A0S2KKR0_9BACT</name>
<evidence type="ECO:0000256" key="6">
    <source>
        <dbReference type="SAM" id="Phobius"/>
    </source>
</evidence>
<dbReference type="Proteomes" id="UP000056252">
    <property type="component" value="Chromosome"/>
</dbReference>
<feature type="transmembrane region" description="Helical" evidence="6">
    <location>
        <begin position="68"/>
        <end position="87"/>
    </location>
</feature>
<dbReference type="AlphaFoldDB" id="A0A0S2KKR0"/>
<dbReference type="InterPro" id="IPR050638">
    <property type="entry name" value="AA-Vitamin_Transporters"/>
</dbReference>
<protein>
    <recommendedName>
        <fullName evidence="7">EamA domain-containing protein</fullName>
    </recommendedName>
</protein>
<comment type="subcellular location">
    <subcellularLocation>
        <location evidence="1">Membrane</location>
        <topology evidence="1">Multi-pass membrane protein</topology>
    </subcellularLocation>
</comment>
<feature type="transmembrane region" description="Helical" evidence="6">
    <location>
        <begin position="38"/>
        <end position="62"/>
    </location>
</feature>
<feature type="transmembrane region" description="Helical" evidence="6">
    <location>
        <begin position="153"/>
        <end position="177"/>
    </location>
</feature>
<reference evidence="9" key="1">
    <citation type="submission" date="2015-11" db="EMBL/GenBank/DDBJ databases">
        <authorList>
            <person name="Holder M.E."/>
            <person name="Ajami N.J."/>
            <person name="Petrosino J.F."/>
        </authorList>
    </citation>
    <scope>NUCLEOTIDE SEQUENCE [LARGE SCALE GENOMIC DNA]</scope>
    <source>
        <strain evidence="9">F0113</strain>
    </source>
</reference>
<sequence>MAYIGEIISLGVAFSLTVAALSCEVAGRRWGGLVLNVWRMLLGCVLSCVLTGVLVGYPLPIYAQADTWMWLALSGFVGYFFGDWCLLNSYLTIGSRYGQLLVTLSPMYAAVSAWLLMDEKLSWQSLIAMTVTIIGIAVSVLGRGESSRLSLQLPLKGVLYGIGAGVGQGLGLVLGMMGIKTYIAEVPVDILPKIGPLLPFSANAIRCITGLICFTAWLLLKGEGKTFVRSMQDRKGMWAMIIAVISGPLVGVGFSLVAVQYTAAGIASTLMSMSPIVILLPSYYMFYQRLTVKGVIGAVISVIGVSLFFLL</sequence>
<comment type="similarity">
    <text evidence="2">Belongs to the EamA transporter family.</text>
</comment>
<evidence type="ECO:0000313" key="8">
    <source>
        <dbReference type="EMBL" id="ALO48871.1"/>
    </source>
</evidence>
<keyword evidence="4 6" id="KW-1133">Transmembrane helix</keyword>
<feature type="transmembrane region" description="Helical" evidence="6">
    <location>
        <begin position="6"/>
        <end position="26"/>
    </location>
</feature>
<dbReference type="KEGG" id="peo:AS203_07070"/>
<dbReference type="PANTHER" id="PTHR32322">
    <property type="entry name" value="INNER MEMBRANE TRANSPORTER"/>
    <property type="match status" value="1"/>
</dbReference>
<proteinExistence type="inferred from homology"/>
<dbReference type="InterPro" id="IPR000620">
    <property type="entry name" value="EamA_dom"/>
</dbReference>
<evidence type="ECO:0000256" key="3">
    <source>
        <dbReference type="ARBA" id="ARBA00022692"/>
    </source>
</evidence>
<dbReference type="PANTHER" id="PTHR32322:SF2">
    <property type="entry name" value="EAMA DOMAIN-CONTAINING PROTEIN"/>
    <property type="match status" value="1"/>
</dbReference>
<feature type="domain" description="EamA" evidence="7">
    <location>
        <begin position="199"/>
        <end position="309"/>
    </location>
</feature>